<sequence>WVLSQILGKFLKNVYKIQLYEITYIRAKI</sequence>
<evidence type="ECO:0000313" key="2">
    <source>
        <dbReference type="Proteomes" id="UP000708208"/>
    </source>
</evidence>
<gene>
    <name evidence="1" type="ORF">AFUS01_LOCUS30331</name>
</gene>
<reference evidence="1" key="1">
    <citation type="submission" date="2021-06" db="EMBL/GenBank/DDBJ databases">
        <authorList>
            <person name="Hodson N. C."/>
            <person name="Mongue J. A."/>
            <person name="Jaron S. K."/>
        </authorList>
    </citation>
    <scope>NUCLEOTIDE SEQUENCE</scope>
</reference>
<protein>
    <submittedName>
        <fullName evidence="1">Uncharacterized protein</fullName>
    </submittedName>
</protein>
<dbReference type="Proteomes" id="UP000708208">
    <property type="component" value="Unassembled WGS sequence"/>
</dbReference>
<feature type="non-terminal residue" evidence="1">
    <location>
        <position position="1"/>
    </location>
</feature>
<dbReference type="EMBL" id="CAJVCH010463103">
    <property type="protein sequence ID" value="CAG7819913.1"/>
    <property type="molecule type" value="Genomic_DNA"/>
</dbReference>
<evidence type="ECO:0000313" key="1">
    <source>
        <dbReference type="EMBL" id="CAG7819913.1"/>
    </source>
</evidence>
<accession>A0A8J2PFD0</accession>
<organism evidence="1 2">
    <name type="scientific">Allacma fusca</name>
    <dbReference type="NCBI Taxonomy" id="39272"/>
    <lineage>
        <taxon>Eukaryota</taxon>
        <taxon>Metazoa</taxon>
        <taxon>Ecdysozoa</taxon>
        <taxon>Arthropoda</taxon>
        <taxon>Hexapoda</taxon>
        <taxon>Collembola</taxon>
        <taxon>Symphypleona</taxon>
        <taxon>Sminthuridae</taxon>
        <taxon>Allacma</taxon>
    </lineage>
</organism>
<name>A0A8J2PFD0_9HEXA</name>
<dbReference type="AlphaFoldDB" id="A0A8J2PFD0"/>
<proteinExistence type="predicted"/>
<keyword evidence="2" id="KW-1185">Reference proteome</keyword>
<comment type="caution">
    <text evidence="1">The sequence shown here is derived from an EMBL/GenBank/DDBJ whole genome shotgun (WGS) entry which is preliminary data.</text>
</comment>